<feature type="chain" id="PRO_5031373650" evidence="11">
    <location>
        <begin position="24"/>
        <end position="497"/>
    </location>
</feature>
<dbReference type="Gene3D" id="2.40.10.120">
    <property type="match status" value="1"/>
</dbReference>
<dbReference type="Pfam" id="PF17820">
    <property type="entry name" value="PDZ_6"/>
    <property type="match status" value="1"/>
</dbReference>
<keyword evidence="6" id="KW-0574">Periplasm</keyword>
<dbReference type="AlphaFoldDB" id="A0A7Y2H3I0"/>
<feature type="signal peptide" evidence="11">
    <location>
        <begin position="1"/>
        <end position="23"/>
    </location>
</feature>
<dbReference type="GO" id="GO:0042597">
    <property type="term" value="C:periplasmic space"/>
    <property type="evidence" value="ECO:0007669"/>
    <property type="project" value="UniProtKB-SubCell"/>
</dbReference>
<accession>A0A7Y2H3I0</accession>
<dbReference type="PANTHER" id="PTHR22939">
    <property type="entry name" value="SERINE PROTEASE FAMILY S1C HTRA-RELATED"/>
    <property type="match status" value="1"/>
</dbReference>
<evidence type="ECO:0000256" key="9">
    <source>
        <dbReference type="PIRSR" id="PIRSR611782-1"/>
    </source>
</evidence>
<dbReference type="InterPro" id="IPR036034">
    <property type="entry name" value="PDZ_sf"/>
</dbReference>
<evidence type="ECO:0000256" key="10">
    <source>
        <dbReference type="PIRSR" id="PIRSR611782-2"/>
    </source>
</evidence>
<comment type="similarity">
    <text evidence="2">Belongs to the peptidase S1C family.</text>
</comment>
<organism evidence="13 14">
    <name type="scientific">Eiseniibacteriota bacterium</name>
    <dbReference type="NCBI Taxonomy" id="2212470"/>
    <lineage>
        <taxon>Bacteria</taxon>
        <taxon>Candidatus Eiseniibacteriota</taxon>
    </lineage>
</organism>
<dbReference type="InterPro" id="IPR009003">
    <property type="entry name" value="Peptidase_S1_PA"/>
</dbReference>
<dbReference type="NCBIfam" id="TIGR02037">
    <property type="entry name" value="degP_htrA_DO"/>
    <property type="match status" value="1"/>
</dbReference>
<feature type="domain" description="PDZ" evidence="12">
    <location>
        <begin position="395"/>
        <end position="497"/>
    </location>
</feature>
<keyword evidence="4 11" id="KW-0732">Signal</keyword>
<comment type="caution">
    <text evidence="13">The sequence shown here is derived from an EMBL/GenBank/DDBJ whole genome shotgun (WGS) entry which is preliminary data.</text>
</comment>
<dbReference type="SUPFAM" id="SSF50156">
    <property type="entry name" value="PDZ domain-like"/>
    <property type="match status" value="2"/>
</dbReference>
<dbReference type="Proteomes" id="UP000547674">
    <property type="component" value="Unassembled WGS sequence"/>
</dbReference>
<name>A0A7Y2H3I0_UNCEI</name>
<evidence type="ECO:0000313" key="13">
    <source>
        <dbReference type="EMBL" id="NNF07748.1"/>
    </source>
</evidence>
<gene>
    <name evidence="13" type="ORF">HKN21_13375</name>
</gene>
<dbReference type="Pfam" id="PF13365">
    <property type="entry name" value="Trypsin_2"/>
    <property type="match status" value="1"/>
</dbReference>
<dbReference type="PANTHER" id="PTHR22939:SF129">
    <property type="entry name" value="SERINE PROTEASE HTRA2, MITOCHONDRIAL"/>
    <property type="match status" value="1"/>
</dbReference>
<feature type="binding site" evidence="10">
    <location>
        <begin position="239"/>
        <end position="241"/>
    </location>
    <ligand>
        <name>substrate</name>
    </ligand>
</feature>
<evidence type="ECO:0000256" key="2">
    <source>
        <dbReference type="ARBA" id="ARBA00010541"/>
    </source>
</evidence>
<evidence type="ECO:0000256" key="7">
    <source>
        <dbReference type="ARBA" id="ARBA00022801"/>
    </source>
</evidence>
<sequence>MKQSKLKTGLLAAALVAGISALAGLAPSIEAQQEAQPIDRLSSSDRAAVESIRTFSDGFAAVASLVTPSVVTITTQGEVQAANQSPFPMNDPLLQRFFGDFFRNPQQGQGRTVPLNGLGSGVVIREDGYIVTNNHVIRGADEFTVTFHDGEEMAAELVGTDPRSDLAVLKVNATDLQAVELADSDDVRIGEWVLAVGSPFSANLSTTVTAGIVSAVGRSSVGLNQYEDYIQTDASINPGNSGGALVNLYGEVVGINTAIASRGGGSNGIGFSIPSNMVSDISTKLITDGRVSRGYLGVQINDVDPDMAEAMGAKGAQGAFVQAVQDGTPAYDAGIKDGDIIVELDGQELKDSNDLRFRVAQIPPGTMVSVKVIRDGREKDLFVELAEYEDNPTAAVADPNESHNESLGLTVEPITPQVQRQLNLQNADGLVITSVSPRGPAAEKGLRTGDVILEINRKAIGSLREYREVLSNAPANKPVLFLIQRGEATTFVAVRPE</sequence>
<feature type="domain" description="PDZ" evidence="12">
    <location>
        <begin position="285"/>
        <end position="376"/>
    </location>
</feature>
<evidence type="ECO:0000256" key="8">
    <source>
        <dbReference type="ARBA" id="ARBA00022825"/>
    </source>
</evidence>
<dbReference type="EMBL" id="JABDJR010000538">
    <property type="protein sequence ID" value="NNF07748.1"/>
    <property type="molecule type" value="Genomic_DNA"/>
</dbReference>
<feature type="binding site" evidence="10">
    <location>
        <position position="135"/>
    </location>
    <ligand>
        <name>substrate</name>
    </ligand>
</feature>
<evidence type="ECO:0000313" key="14">
    <source>
        <dbReference type="Proteomes" id="UP000547674"/>
    </source>
</evidence>
<dbReference type="GO" id="GO:0006508">
    <property type="term" value="P:proteolysis"/>
    <property type="evidence" value="ECO:0007669"/>
    <property type="project" value="UniProtKB-KW"/>
</dbReference>
<dbReference type="PRINTS" id="PR00834">
    <property type="entry name" value="PROTEASES2C"/>
</dbReference>
<keyword evidence="3 13" id="KW-0645">Protease</keyword>
<proteinExistence type="inferred from homology"/>
<evidence type="ECO:0000256" key="1">
    <source>
        <dbReference type="ARBA" id="ARBA00004418"/>
    </source>
</evidence>
<reference evidence="13 14" key="1">
    <citation type="submission" date="2020-03" db="EMBL/GenBank/DDBJ databases">
        <title>Metabolic flexibility allows generalist bacteria to become dominant in a frequently disturbed ecosystem.</title>
        <authorList>
            <person name="Chen Y.-J."/>
            <person name="Leung P.M."/>
            <person name="Bay S.K."/>
            <person name="Hugenholtz P."/>
            <person name="Kessler A.J."/>
            <person name="Shelley G."/>
            <person name="Waite D.W."/>
            <person name="Cook P.L."/>
            <person name="Greening C."/>
        </authorList>
    </citation>
    <scope>NUCLEOTIDE SEQUENCE [LARGE SCALE GENOMIC DNA]</scope>
    <source>
        <strain evidence="13">SS_bin_28</strain>
    </source>
</reference>
<evidence type="ECO:0000256" key="5">
    <source>
        <dbReference type="ARBA" id="ARBA00022737"/>
    </source>
</evidence>
<protein>
    <submittedName>
        <fullName evidence="13">DegQ family serine endoprotease</fullName>
    </submittedName>
</protein>
<dbReference type="CDD" id="cd10839">
    <property type="entry name" value="cpPDZ1_DegP-like"/>
    <property type="match status" value="1"/>
</dbReference>
<evidence type="ECO:0000256" key="3">
    <source>
        <dbReference type="ARBA" id="ARBA00022670"/>
    </source>
</evidence>
<dbReference type="Gene3D" id="2.30.42.10">
    <property type="match status" value="2"/>
</dbReference>
<dbReference type="SUPFAM" id="SSF50494">
    <property type="entry name" value="Trypsin-like serine proteases"/>
    <property type="match status" value="1"/>
</dbReference>
<comment type="subcellular location">
    <subcellularLocation>
        <location evidence="1">Periplasm</location>
    </subcellularLocation>
</comment>
<dbReference type="InterPro" id="IPR001940">
    <property type="entry name" value="Peptidase_S1C"/>
</dbReference>
<evidence type="ECO:0000259" key="12">
    <source>
        <dbReference type="PROSITE" id="PS50106"/>
    </source>
</evidence>
<feature type="active site" description="Charge relay system" evidence="9">
    <location>
        <position position="165"/>
    </location>
</feature>
<feature type="active site" description="Charge relay system" evidence="9">
    <location>
        <position position="135"/>
    </location>
</feature>
<keyword evidence="7" id="KW-0378">Hydrolase</keyword>
<dbReference type="SMART" id="SM00228">
    <property type="entry name" value="PDZ"/>
    <property type="match status" value="2"/>
</dbReference>
<feature type="active site" description="Charge relay system" evidence="9">
    <location>
        <position position="241"/>
    </location>
</feature>
<dbReference type="PROSITE" id="PS50106">
    <property type="entry name" value="PDZ"/>
    <property type="match status" value="2"/>
</dbReference>
<dbReference type="GO" id="GO:0004252">
    <property type="term" value="F:serine-type endopeptidase activity"/>
    <property type="evidence" value="ECO:0007669"/>
    <property type="project" value="InterPro"/>
</dbReference>
<feature type="binding site" evidence="10">
    <location>
        <position position="165"/>
    </location>
    <ligand>
        <name>substrate</name>
    </ligand>
</feature>
<evidence type="ECO:0000256" key="11">
    <source>
        <dbReference type="SAM" id="SignalP"/>
    </source>
</evidence>
<evidence type="ECO:0000256" key="6">
    <source>
        <dbReference type="ARBA" id="ARBA00022764"/>
    </source>
</evidence>
<keyword evidence="5" id="KW-0677">Repeat</keyword>
<dbReference type="InterPro" id="IPR011782">
    <property type="entry name" value="Pept_S1C_Do"/>
</dbReference>
<dbReference type="InterPro" id="IPR041489">
    <property type="entry name" value="PDZ_6"/>
</dbReference>
<dbReference type="InterPro" id="IPR001478">
    <property type="entry name" value="PDZ"/>
</dbReference>
<evidence type="ECO:0000256" key="4">
    <source>
        <dbReference type="ARBA" id="ARBA00022729"/>
    </source>
</evidence>
<dbReference type="Pfam" id="PF13180">
    <property type="entry name" value="PDZ_2"/>
    <property type="match status" value="1"/>
</dbReference>
<keyword evidence="8" id="KW-0720">Serine protease</keyword>